<protein>
    <submittedName>
        <fullName evidence="1">Uncharacterized protein</fullName>
    </submittedName>
</protein>
<organism evidence="1">
    <name type="scientific">uncultured Caudovirales phage</name>
    <dbReference type="NCBI Taxonomy" id="2100421"/>
    <lineage>
        <taxon>Viruses</taxon>
        <taxon>Duplodnaviria</taxon>
        <taxon>Heunggongvirae</taxon>
        <taxon>Uroviricota</taxon>
        <taxon>Caudoviricetes</taxon>
        <taxon>Peduoviridae</taxon>
        <taxon>Maltschvirus</taxon>
        <taxon>Maltschvirus maltsch</taxon>
    </lineage>
</organism>
<gene>
    <name evidence="1" type="ORF">UFOVP779_30</name>
</gene>
<sequence>MKKITVCSLKVRHSLGITSLQGHSWWANQKHTMTNAHTPSSSTPCPFRAYKITKANGQCIAYYDGGTADGQPAEVKAGAVAQWMGLPHSAARHLLGTGICYVMWQTSQAVKMPTGKVEKQD</sequence>
<proteinExistence type="predicted"/>
<accession>A0A6J5NRC1</accession>
<evidence type="ECO:0000313" key="1">
    <source>
        <dbReference type="EMBL" id="CAB4162330.1"/>
    </source>
</evidence>
<reference evidence="1" key="1">
    <citation type="submission" date="2020-04" db="EMBL/GenBank/DDBJ databases">
        <authorList>
            <person name="Chiriac C."/>
            <person name="Salcher M."/>
            <person name="Ghai R."/>
            <person name="Kavagutti S V."/>
        </authorList>
    </citation>
    <scope>NUCLEOTIDE SEQUENCE</scope>
</reference>
<dbReference type="EMBL" id="LR796720">
    <property type="protein sequence ID" value="CAB4162330.1"/>
    <property type="molecule type" value="Genomic_DNA"/>
</dbReference>
<name>A0A6J5NRC1_9CAUD</name>